<accession>A0A011V398</accession>
<evidence type="ECO:0000259" key="4">
    <source>
        <dbReference type="Pfam" id="PF22725"/>
    </source>
</evidence>
<dbReference type="Gene3D" id="3.40.50.720">
    <property type="entry name" value="NAD(P)-binding Rossmann-like Domain"/>
    <property type="match status" value="1"/>
</dbReference>
<organism evidence="5 6">
    <name type="scientific">Ruminococcus albus SY3</name>
    <dbReference type="NCBI Taxonomy" id="1341156"/>
    <lineage>
        <taxon>Bacteria</taxon>
        <taxon>Bacillati</taxon>
        <taxon>Bacillota</taxon>
        <taxon>Clostridia</taxon>
        <taxon>Eubacteriales</taxon>
        <taxon>Oscillospiraceae</taxon>
        <taxon>Ruminococcus</taxon>
    </lineage>
</organism>
<feature type="domain" description="GFO/IDH/MocA-like oxidoreductase" evidence="4">
    <location>
        <begin position="134"/>
        <end position="253"/>
    </location>
</feature>
<dbReference type="OrthoDB" id="9783105at2"/>
<protein>
    <submittedName>
        <fullName evidence="5">Oxidoreductase</fullName>
    </submittedName>
</protein>
<dbReference type="GO" id="GO:0016491">
    <property type="term" value="F:oxidoreductase activity"/>
    <property type="evidence" value="ECO:0007669"/>
    <property type="project" value="UniProtKB-KW"/>
</dbReference>
<dbReference type="AlphaFoldDB" id="A0A011V398"/>
<dbReference type="SUPFAM" id="SSF51735">
    <property type="entry name" value="NAD(P)-binding Rossmann-fold domains"/>
    <property type="match status" value="1"/>
</dbReference>
<dbReference type="EMBL" id="JEOB01000002">
    <property type="protein sequence ID" value="EXM39927.1"/>
    <property type="molecule type" value="Genomic_DNA"/>
</dbReference>
<dbReference type="GO" id="GO:0000166">
    <property type="term" value="F:nucleotide binding"/>
    <property type="evidence" value="ECO:0007669"/>
    <property type="project" value="InterPro"/>
</dbReference>
<dbReference type="Proteomes" id="UP000021369">
    <property type="component" value="Unassembled WGS sequence"/>
</dbReference>
<dbReference type="Pfam" id="PF22725">
    <property type="entry name" value="GFO_IDH_MocA_C3"/>
    <property type="match status" value="1"/>
</dbReference>
<dbReference type="PANTHER" id="PTHR22604:SF105">
    <property type="entry name" value="TRANS-1,2-DIHYDROBENZENE-1,2-DIOL DEHYDROGENASE"/>
    <property type="match status" value="1"/>
</dbReference>
<dbReference type="PATRIC" id="fig|1341156.4.peg.1202"/>
<keyword evidence="2" id="KW-0560">Oxidoreductase</keyword>
<dbReference type="Pfam" id="PF01408">
    <property type="entry name" value="GFO_IDH_MocA"/>
    <property type="match status" value="1"/>
</dbReference>
<dbReference type="InterPro" id="IPR036291">
    <property type="entry name" value="NAD(P)-bd_dom_sf"/>
</dbReference>
<evidence type="ECO:0000256" key="1">
    <source>
        <dbReference type="ARBA" id="ARBA00010928"/>
    </source>
</evidence>
<evidence type="ECO:0000256" key="2">
    <source>
        <dbReference type="ARBA" id="ARBA00023002"/>
    </source>
</evidence>
<dbReference type="PROSITE" id="PS51257">
    <property type="entry name" value="PROKAR_LIPOPROTEIN"/>
    <property type="match status" value="1"/>
</dbReference>
<dbReference type="PANTHER" id="PTHR22604">
    <property type="entry name" value="OXIDOREDUCTASES"/>
    <property type="match status" value="1"/>
</dbReference>
<evidence type="ECO:0000259" key="3">
    <source>
        <dbReference type="Pfam" id="PF01408"/>
    </source>
</evidence>
<gene>
    <name evidence="5" type="ORF">RASY3_09535</name>
</gene>
<name>A0A011V398_RUMAL</name>
<comment type="caution">
    <text evidence="5">The sequence shown here is derived from an EMBL/GenBank/DDBJ whole genome shotgun (WGS) entry which is preliminary data.</text>
</comment>
<evidence type="ECO:0000313" key="6">
    <source>
        <dbReference type="Proteomes" id="UP000021369"/>
    </source>
</evidence>
<dbReference type="InterPro" id="IPR050984">
    <property type="entry name" value="Gfo/Idh/MocA_domain"/>
</dbReference>
<feature type="domain" description="Gfo/Idh/MocA-like oxidoreductase N-terminal" evidence="3">
    <location>
        <begin position="6"/>
        <end position="124"/>
    </location>
</feature>
<sequence>MDKKVKWGVLGTAGIAAGCTIPGMIGTESCELYAIAGRSYDKALTFKERFGFEKAYSGYETLLADPEVEVVYIPLPNDIHCEWVIKALNAHKHVLCEKPIAMNEEELSKMFAAAKENGVILMEAFAYLHSPFITKLRSIVESGEIGKVDYIDTAFVTQGYSEDLRLHKEQGGGGIYDVGCYCTSMILSLIDSPVKYVKADAELDASGVDHLASAMIGFENGARATLNAGMVLGTDTCDRYDRLFIHGSNGYIRSDAEYNGSGVLSLTVTVKKENGERLTRTEAVKAGSNYAMELENMNECIRNGTEPHITEDFSLKNMQLIDSILDASGYNA</sequence>
<keyword evidence="6" id="KW-1185">Reference proteome</keyword>
<comment type="similarity">
    <text evidence="1">Belongs to the Gfo/Idh/MocA family.</text>
</comment>
<dbReference type="InterPro" id="IPR055170">
    <property type="entry name" value="GFO_IDH_MocA-like_dom"/>
</dbReference>
<dbReference type="RefSeq" id="WP_037287311.1">
    <property type="nucleotide sequence ID" value="NZ_JEOB01000002.1"/>
</dbReference>
<reference evidence="5 6" key="1">
    <citation type="submission" date="2013-06" db="EMBL/GenBank/DDBJ databases">
        <title>Rumen cellulosomics: divergent fiber-degrading strategies revealed by comparative genome-wide analysis of six Ruminococcal strains.</title>
        <authorList>
            <person name="Dassa B."/>
            <person name="Borovok I."/>
            <person name="Lamed R."/>
            <person name="Flint H."/>
            <person name="Yeoman C.J."/>
            <person name="White B."/>
            <person name="Bayer E.A."/>
        </authorList>
    </citation>
    <scope>NUCLEOTIDE SEQUENCE [LARGE SCALE GENOMIC DNA]</scope>
    <source>
        <strain evidence="5 6">SY3</strain>
    </source>
</reference>
<dbReference type="InterPro" id="IPR000683">
    <property type="entry name" value="Gfo/Idh/MocA-like_OxRdtase_N"/>
</dbReference>
<dbReference type="Gene3D" id="3.30.360.10">
    <property type="entry name" value="Dihydrodipicolinate Reductase, domain 2"/>
    <property type="match status" value="1"/>
</dbReference>
<dbReference type="SUPFAM" id="SSF55347">
    <property type="entry name" value="Glyceraldehyde-3-phosphate dehydrogenase-like, C-terminal domain"/>
    <property type="match status" value="1"/>
</dbReference>
<proteinExistence type="inferred from homology"/>
<evidence type="ECO:0000313" key="5">
    <source>
        <dbReference type="EMBL" id="EXM39927.1"/>
    </source>
</evidence>